<dbReference type="AlphaFoldDB" id="A0A699UD26"/>
<accession>A0A699UD26</accession>
<comment type="caution">
    <text evidence="1">The sequence shown here is derived from an EMBL/GenBank/DDBJ whole genome shotgun (WGS) entry which is preliminary data.</text>
</comment>
<protein>
    <submittedName>
        <fullName evidence="1">Uncharacterized protein</fullName>
    </submittedName>
</protein>
<reference evidence="1" key="1">
    <citation type="journal article" date="2019" name="Sci. Rep.">
        <title>Draft genome of Tanacetum cinerariifolium, the natural source of mosquito coil.</title>
        <authorList>
            <person name="Yamashiro T."/>
            <person name="Shiraishi A."/>
            <person name="Satake H."/>
            <person name="Nakayama K."/>
        </authorList>
    </citation>
    <scope>NUCLEOTIDE SEQUENCE</scope>
</reference>
<evidence type="ECO:0000313" key="1">
    <source>
        <dbReference type="EMBL" id="GFD19266.1"/>
    </source>
</evidence>
<feature type="non-terminal residue" evidence="1">
    <location>
        <position position="118"/>
    </location>
</feature>
<dbReference type="EMBL" id="BKCJ011313226">
    <property type="protein sequence ID" value="GFD19266.1"/>
    <property type="molecule type" value="Genomic_DNA"/>
</dbReference>
<organism evidence="1">
    <name type="scientific">Tanacetum cinerariifolium</name>
    <name type="common">Dalmatian daisy</name>
    <name type="synonym">Chrysanthemum cinerariifolium</name>
    <dbReference type="NCBI Taxonomy" id="118510"/>
    <lineage>
        <taxon>Eukaryota</taxon>
        <taxon>Viridiplantae</taxon>
        <taxon>Streptophyta</taxon>
        <taxon>Embryophyta</taxon>
        <taxon>Tracheophyta</taxon>
        <taxon>Spermatophyta</taxon>
        <taxon>Magnoliopsida</taxon>
        <taxon>eudicotyledons</taxon>
        <taxon>Gunneridae</taxon>
        <taxon>Pentapetalae</taxon>
        <taxon>asterids</taxon>
        <taxon>campanulids</taxon>
        <taxon>Asterales</taxon>
        <taxon>Asteraceae</taxon>
        <taxon>Asteroideae</taxon>
        <taxon>Anthemideae</taxon>
        <taxon>Anthemidinae</taxon>
        <taxon>Tanacetum</taxon>
    </lineage>
</organism>
<sequence length="118" mass="13033">MELCKGNGIRKIMSGVGKPMLMEKMTKERCLKKSGKLDFARVLVEVNAEEELPHVLEIAYPPIGNRHVRPRTEDEVAASKLKEVLKGGGSVIDKGDNGNLDEYGFVEGGMKNMHVPLQ</sequence>
<gene>
    <name evidence="1" type="ORF">Tci_891235</name>
</gene>
<name>A0A699UD26_TANCI</name>
<proteinExistence type="predicted"/>